<accession>A0AAE0DH16</accession>
<evidence type="ECO:0000313" key="2">
    <source>
        <dbReference type="Proteomes" id="UP001276659"/>
    </source>
</evidence>
<reference evidence="1" key="1">
    <citation type="submission" date="2022-11" db="EMBL/GenBank/DDBJ databases">
        <title>Chromosomal genome sequence assembly and mating type (MAT) locus characterization of the leprose asexual lichenized fungus Lepraria neglecta (Nyl.) Erichsen.</title>
        <authorList>
            <person name="Allen J.L."/>
            <person name="Pfeffer B."/>
        </authorList>
    </citation>
    <scope>NUCLEOTIDE SEQUENCE</scope>
    <source>
        <strain evidence="1">Allen 5258</strain>
    </source>
</reference>
<proteinExistence type="predicted"/>
<dbReference type="GO" id="GO:0020037">
    <property type="term" value="F:heme binding"/>
    <property type="evidence" value="ECO:0007669"/>
    <property type="project" value="InterPro"/>
</dbReference>
<dbReference type="SUPFAM" id="SSF56634">
    <property type="entry name" value="Heme-dependent catalase-like"/>
    <property type="match status" value="1"/>
</dbReference>
<sequence>MLSSDMALGMLPNTNMISHSTYTQSAFCFGDYYGHMALFPVLDTMKNKSEKVQSNSPYTQLSDWLFGYFAGAPAKYEFKIQLGTSPEHHPTEDASIIRGEVTSPYRTIGTLESHDKIAFRRKEGSIGKIIWCLIHGGVLWHIGRWRVSMLEEGGLWKVPKEEG</sequence>
<evidence type="ECO:0000313" key="1">
    <source>
        <dbReference type="EMBL" id="KAK3169000.1"/>
    </source>
</evidence>
<name>A0AAE0DH16_9LECA</name>
<keyword evidence="2" id="KW-1185">Reference proteome</keyword>
<dbReference type="Proteomes" id="UP001276659">
    <property type="component" value="Unassembled WGS sequence"/>
</dbReference>
<dbReference type="AlphaFoldDB" id="A0AAE0DH16"/>
<organism evidence="1 2">
    <name type="scientific">Lepraria neglecta</name>
    <dbReference type="NCBI Taxonomy" id="209136"/>
    <lineage>
        <taxon>Eukaryota</taxon>
        <taxon>Fungi</taxon>
        <taxon>Dikarya</taxon>
        <taxon>Ascomycota</taxon>
        <taxon>Pezizomycotina</taxon>
        <taxon>Lecanoromycetes</taxon>
        <taxon>OSLEUM clade</taxon>
        <taxon>Lecanoromycetidae</taxon>
        <taxon>Lecanorales</taxon>
        <taxon>Lecanorineae</taxon>
        <taxon>Stereocaulaceae</taxon>
        <taxon>Lepraria</taxon>
    </lineage>
</organism>
<protein>
    <submittedName>
        <fullName evidence="1">Uncharacterized protein</fullName>
    </submittedName>
</protein>
<dbReference type="InterPro" id="IPR020835">
    <property type="entry name" value="Catalase_sf"/>
</dbReference>
<dbReference type="EMBL" id="JASNWA010000010">
    <property type="protein sequence ID" value="KAK3169000.1"/>
    <property type="molecule type" value="Genomic_DNA"/>
</dbReference>
<gene>
    <name evidence="1" type="ORF">OEA41_005448</name>
</gene>
<comment type="caution">
    <text evidence="1">The sequence shown here is derived from an EMBL/GenBank/DDBJ whole genome shotgun (WGS) entry which is preliminary data.</text>
</comment>